<feature type="transmembrane region" description="Helical" evidence="7">
    <location>
        <begin position="279"/>
        <end position="299"/>
    </location>
</feature>
<keyword evidence="4 7" id="KW-0812">Transmembrane</keyword>
<dbReference type="PANTHER" id="PTHR32322:SF18">
    <property type="entry name" value="S-ADENOSYLMETHIONINE_S-ADENOSYLHOMOCYSTEINE TRANSPORTER"/>
    <property type="match status" value="1"/>
</dbReference>
<protein>
    <submittedName>
        <fullName evidence="9">Transporter</fullName>
    </submittedName>
</protein>
<feature type="transmembrane region" description="Helical" evidence="7">
    <location>
        <begin position="38"/>
        <end position="56"/>
    </location>
</feature>
<name>A0A0K9GTJ3_9BACI</name>
<organism evidence="9 10">
    <name type="scientific">Peribacillus loiseleuriae</name>
    <dbReference type="NCBI Taxonomy" id="1679170"/>
    <lineage>
        <taxon>Bacteria</taxon>
        <taxon>Bacillati</taxon>
        <taxon>Bacillota</taxon>
        <taxon>Bacilli</taxon>
        <taxon>Bacillales</taxon>
        <taxon>Bacillaceae</taxon>
        <taxon>Peribacillus</taxon>
    </lineage>
</organism>
<dbReference type="Proteomes" id="UP000037146">
    <property type="component" value="Unassembled WGS sequence"/>
</dbReference>
<comment type="similarity">
    <text evidence="2">Belongs to the EamA transporter family.</text>
</comment>
<keyword evidence="5 7" id="KW-1133">Transmembrane helix</keyword>
<evidence type="ECO:0000256" key="7">
    <source>
        <dbReference type="SAM" id="Phobius"/>
    </source>
</evidence>
<evidence type="ECO:0000256" key="4">
    <source>
        <dbReference type="ARBA" id="ARBA00022692"/>
    </source>
</evidence>
<reference evidence="10" key="1">
    <citation type="submission" date="2015-07" db="EMBL/GenBank/DDBJ databases">
        <title>Genome sequencing project for genomic taxonomy and phylogenomics of Bacillus-like bacteria.</title>
        <authorList>
            <person name="Liu B."/>
            <person name="Wang J."/>
            <person name="Zhu Y."/>
            <person name="Liu G."/>
            <person name="Chen Q."/>
            <person name="Chen Z."/>
            <person name="Lan J."/>
            <person name="Che J."/>
            <person name="Ge C."/>
            <person name="Shi H."/>
            <person name="Pan Z."/>
            <person name="Liu X."/>
        </authorList>
    </citation>
    <scope>NUCLEOTIDE SEQUENCE [LARGE SCALE GENOMIC DNA]</scope>
    <source>
        <strain evidence="10">FJAT-27997</strain>
    </source>
</reference>
<evidence type="ECO:0000256" key="2">
    <source>
        <dbReference type="ARBA" id="ARBA00007362"/>
    </source>
</evidence>
<accession>A0A0K9GTJ3</accession>
<dbReference type="InterPro" id="IPR037185">
    <property type="entry name" value="EmrE-like"/>
</dbReference>
<dbReference type="PANTHER" id="PTHR32322">
    <property type="entry name" value="INNER MEMBRANE TRANSPORTER"/>
    <property type="match status" value="1"/>
</dbReference>
<comment type="subcellular location">
    <subcellularLocation>
        <location evidence="1">Cell membrane</location>
        <topology evidence="1">Multi-pass membrane protein</topology>
    </subcellularLocation>
</comment>
<gene>
    <name evidence="9" type="ORF">AC625_11065</name>
</gene>
<comment type="caution">
    <text evidence="9">The sequence shown here is derived from an EMBL/GenBank/DDBJ whole genome shotgun (WGS) entry which is preliminary data.</text>
</comment>
<keyword evidence="3" id="KW-1003">Cell membrane</keyword>
<feature type="domain" description="EamA" evidence="8">
    <location>
        <begin position="154"/>
        <end position="296"/>
    </location>
</feature>
<evidence type="ECO:0000256" key="3">
    <source>
        <dbReference type="ARBA" id="ARBA00022475"/>
    </source>
</evidence>
<dbReference type="InterPro" id="IPR000620">
    <property type="entry name" value="EamA_dom"/>
</dbReference>
<evidence type="ECO:0000256" key="1">
    <source>
        <dbReference type="ARBA" id="ARBA00004651"/>
    </source>
</evidence>
<feature type="transmembrane region" description="Helical" evidence="7">
    <location>
        <begin position="223"/>
        <end position="242"/>
    </location>
</feature>
<dbReference type="InterPro" id="IPR050638">
    <property type="entry name" value="AA-Vitamin_Transporters"/>
</dbReference>
<feature type="transmembrane region" description="Helical" evidence="7">
    <location>
        <begin position="254"/>
        <end position="273"/>
    </location>
</feature>
<feature type="transmembrane region" description="Helical" evidence="7">
    <location>
        <begin position="179"/>
        <end position="203"/>
    </location>
</feature>
<dbReference type="OrthoDB" id="1682095at2"/>
<evidence type="ECO:0000256" key="5">
    <source>
        <dbReference type="ARBA" id="ARBA00022989"/>
    </source>
</evidence>
<dbReference type="Pfam" id="PF00892">
    <property type="entry name" value="EamA"/>
    <property type="match status" value="2"/>
</dbReference>
<feature type="domain" description="EamA" evidence="8">
    <location>
        <begin position="7"/>
        <end position="141"/>
    </location>
</feature>
<dbReference type="RefSeq" id="WP_049681337.1">
    <property type="nucleotide sequence ID" value="NZ_LFZW01000001.1"/>
</dbReference>
<feature type="transmembrane region" description="Helical" evidence="7">
    <location>
        <begin position="101"/>
        <end position="118"/>
    </location>
</feature>
<keyword evidence="10" id="KW-1185">Reference proteome</keyword>
<dbReference type="GO" id="GO:0005886">
    <property type="term" value="C:plasma membrane"/>
    <property type="evidence" value="ECO:0007669"/>
    <property type="project" value="UniProtKB-SubCell"/>
</dbReference>
<dbReference type="SUPFAM" id="SSF103481">
    <property type="entry name" value="Multidrug resistance efflux transporter EmrE"/>
    <property type="match status" value="2"/>
</dbReference>
<evidence type="ECO:0000313" key="9">
    <source>
        <dbReference type="EMBL" id="KMY49984.1"/>
    </source>
</evidence>
<feature type="transmembrane region" description="Helical" evidence="7">
    <location>
        <begin position="130"/>
        <end position="147"/>
    </location>
</feature>
<dbReference type="Gene3D" id="1.10.3730.20">
    <property type="match status" value="1"/>
</dbReference>
<evidence type="ECO:0000256" key="6">
    <source>
        <dbReference type="ARBA" id="ARBA00023136"/>
    </source>
</evidence>
<dbReference type="PATRIC" id="fig|1679170.3.peg.2483"/>
<feature type="transmembrane region" description="Helical" evidence="7">
    <location>
        <begin position="68"/>
        <end position="89"/>
    </location>
</feature>
<evidence type="ECO:0000313" key="10">
    <source>
        <dbReference type="Proteomes" id="UP000037146"/>
    </source>
</evidence>
<sequence>MIENRNAYIAATIYAIIIGLSFMFVKVTLMVATPLDTLAHRFTIAWIAATVLFVLKKESIKVKVTIKDVLRIALLAILYPTLFFAFQVYGLVHTSSSEAGIIQATIPIFTLIFASIILKETSTRSQKIAIGLSVLGVMYIMYMNGAGGTNTSLIGTGLILLSALTASLYNVFARKLTQCYSLFTITYIMALFGFIAFNGLALTNHVMNGTVHQFMQPFGHWDFVLAILYLGILSSLGTSYLSNYALSKIDASKMSVFSNFATLITILAGIIFLKEEFHLYHIAGSIIIIIGVVGTNYFGARGKLNEKI</sequence>
<evidence type="ECO:0000259" key="8">
    <source>
        <dbReference type="Pfam" id="PF00892"/>
    </source>
</evidence>
<keyword evidence="6 7" id="KW-0472">Membrane</keyword>
<dbReference type="STRING" id="1679170.AC625_11065"/>
<feature type="transmembrane region" description="Helical" evidence="7">
    <location>
        <begin position="7"/>
        <end position="32"/>
    </location>
</feature>
<dbReference type="AlphaFoldDB" id="A0A0K9GTJ3"/>
<dbReference type="EMBL" id="LFZW01000001">
    <property type="protein sequence ID" value="KMY49984.1"/>
    <property type="molecule type" value="Genomic_DNA"/>
</dbReference>
<proteinExistence type="inferred from homology"/>
<feature type="transmembrane region" description="Helical" evidence="7">
    <location>
        <begin position="153"/>
        <end position="172"/>
    </location>
</feature>